<sequence length="516" mass="54404">MRRMESALARRDPVMLHDPLGSHKRATIAGIIISCVGMIGFLVWGLFGGQGSVPKPGSVVIAKESGSVYVVTADDNADKRLIPMLNMASAKLLVMAKGGGGRGQEITPTVVQQSALEDFPRGPRTGMPNAPEFLPDAKNSATPAWAVCDVGEVNTKLDDARIQGATTVETTVIGGDGHHGTELRMKQSLYVQEPSTDQRYLIYRVEVLPGQGREHIRSVKARIDTRDDAIMEMYGLRGAVPRAVSTNMLNAIPEVPALNVPDLGSGPATYMAGNYEIGDVVSRVVPGRPDQFFVLRADGKQQVSAGAAAVLHAKRDSSTDIPVPTGELTDVPEAEKNPLAVGHFPTQVPKPVTFRESNTSCLSWKSEFGNHHITVTLSDGSPTKQTKAPVKLAQYDGAGPRVDYFYMPPGKAAVVHGTPNEASSGSGPISLVSDRGVVFGIKDIATAQGLGVINSGSDIKDAPPSILGILPQGAFLDPARASFVYDSIPLEEGGGVNRPPKEGQQSRPGGAVAAGT</sequence>
<evidence type="ECO:0000256" key="11">
    <source>
        <dbReference type="SAM" id="Phobius"/>
    </source>
</evidence>
<evidence type="ECO:0000256" key="5">
    <source>
        <dbReference type="ARBA" id="ARBA00022741"/>
    </source>
</evidence>
<feature type="transmembrane region" description="Helical" evidence="11">
    <location>
        <begin position="26"/>
        <end position="47"/>
    </location>
</feature>
<accession>A0AAE3ZEN9</accession>
<proteinExistence type="inferred from homology"/>
<reference evidence="12" key="1">
    <citation type="submission" date="2023-07" db="EMBL/GenBank/DDBJ databases">
        <title>Sequencing the genomes of 1000 actinobacteria strains.</title>
        <authorList>
            <person name="Klenk H.-P."/>
        </authorList>
    </citation>
    <scope>NUCLEOTIDE SEQUENCE</scope>
    <source>
        <strain evidence="12">DSM 45977</strain>
    </source>
</reference>
<evidence type="ECO:0000256" key="6">
    <source>
        <dbReference type="ARBA" id="ARBA00022801"/>
    </source>
</evidence>
<dbReference type="Pfam" id="PF05108">
    <property type="entry name" value="T7SS_ESX1_EccB"/>
    <property type="match status" value="1"/>
</dbReference>
<keyword evidence="5" id="KW-0547">Nucleotide-binding</keyword>
<keyword evidence="9 11" id="KW-0472">Membrane</keyword>
<keyword evidence="6" id="KW-0378">Hydrolase</keyword>
<comment type="subcellular location">
    <subcellularLocation>
        <location evidence="1">Cell membrane</location>
        <topology evidence="1">Single-pass membrane protein</topology>
    </subcellularLocation>
</comment>
<dbReference type="GO" id="GO:0005886">
    <property type="term" value="C:plasma membrane"/>
    <property type="evidence" value="ECO:0007669"/>
    <property type="project" value="UniProtKB-SubCell"/>
</dbReference>
<evidence type="ECO:0000256" key="7">
    <source>
        <dbReference type="ARBA" id="ARBA00022840"/>
    </source>
</evidence>
<evidence type="ECO:0000313" key="13">
    <source>
        <dbReference type="Proteomes" id="UP001180845"/>
    </source>
</evidence>
<comment type="similarity">
    <text evidence="2">Belongs to the EccB family.</text>
</comment>
<dbReference type="InterPro" id="IPR042485">
    <property type="entry name" value="T7SS_EccB_R3"/>
</dbReference>
<dbReference type="Proteomes" id="UP001180845">
    <property type="component" value="Unassembled WGS sequence"/>
</dbReference>
<keyword evidence="13" id="KW-1185">Reference proteome</keyword>
<name>A0AAE3ZEN9_9ACTN</name>
<evidence type="ECO:0000256" key="1">
    <source>
        <dbReference type="ARBA" id="ARBA00004162"/>
    </source>
</evidence>
<organism evidence="12 13">
    <name type="scientific">Haloactinomyces albus</name>
    <dbReference type="NCBI Taxonomy" id="1352928"/>
    <lineage>
        <taxon>Bacteria</taxon>
        <taxon>Bacillati</taxon>
        <taxon>Actinomycetota</taxon>
        <taxon>Actinomycetes</taxon>
        <taxon>Actinopolysporales</taxon>
        <taxon>Actinopolysporaceae</taxon>
        <taxon>Haloactinomyces</taxon>
    </lineage>
</organism>
<evidence type="ECO:0000256" key="3">
    <source>
        <dbReference type="ARBA" id="ARBA00022475"/>
    </source>
</evidence>
<dbReference type="GO" id="GO:0005576">
    <property type="term" value="C:extracellular region"/>
    <property type="evidence" value="ECO:0007669"/>
    <property type="project" value="TreeGrafter"/>
</dbReference>
<evidence type="ECO:0000313" key="12">
    <source>
        <dbReference type="EMBL" id="MDR7302505.1"/>
    </source>
</evidence>
<comment type="caution">
    <text evidence="12">The sequence shown here is derived from an EMBL/GenBank/DDBJ whole genome shotgun (WGS) entry which is preliminary data.</text>
</comment>
<evidence type="ECO:0000256" key="2">
    <source>
        <dbReference type="ARBA" id="ARBA00008149"/>
    </source>
</evidence>
<dbReference type="InterPro" id="IPR007795">
    <property type="entry name" value="T7SS_EccB"/>
</dbReference>
<dbReference type="Gene3D" id="2.40.50.910">
    <property type="entry name" value="Type VII secretion system EccB, repeat 3 domain"/>
    <property type="match status" value="1"/>
</dbReference>
<evidence type="ECO:0000256" key="9">
    <source>
        <dbReference type="ARBA" id="ARBA00023136"/>
    </source>
</evidence>
<dbReference type="PANTHER" id="PTHR40765:SF2">
    <property type="entry name" value="ESX-2 SECRETION SYSTEM ATPASE ECCB2"/>
    <property type="match status" value="1"/>
</dbReference>
<dbReference type="Gene3D" id="3.30.2390.20">
    <property type="entry name" value="Type VII secretion system EccB, repeat 1 domain"/>
    <property type="match status" value="1"/>
</dbReference>
<keyword evidence="3" id="KW-1003">Cell membrane</keyword>
<keyword evidence="4 11" id="KW-0812">Transmembrane</keyword>
<keyword evidence="7" id="KW-0067">ATP-binding</keyword>
<feature type="region of interest" description="Disordered" evidence="10">
    <location>
        <begin position="491"/>
        <end position="516"/>
    </location>
</feature>
<keyword evidence="8 11" id="KW-1133">Transmembrane helix</keyword>
<dbReference type="AlphaFoldDB" id="A0AAE3ZEN9"/>
<dbReference type="NCBIfam" id="TIGR03919">
    <property type="entry name" value="T7SS_EccB"/>
    <property type="match status" value="1"/>
</dbReference>
<dbReference type="InterPro" id="IPR044857">
    <property type="entry name" value="T7SS_EccB_R1"/>
</dbReference>
<protein>
    <submittedName>
        <fullName evidence="12">Type VII secretion protein EccB</fullName>
    </submittedName>
</protein>
<evidence type="ECO:0000256" key="10">
    <source>
        <dbReference type="SAM" id="MobiDB-lite"/>
    </source>
</evidence>
<dbReference type="GO" id="GO:0016787">
    <property type="term" value="F:hydrolase activity"/>
    <property type="evidence" value="ECO:0007669"/>
    <property type="project" value="UniProtKB-KW"/>
</dbReference>
<dbReference type="PANTHER" id="PTHR40765">
    <property type="entry name" value="ESX-2 SECRETION SYSTEM ATPASE ECCB2"/>
    <property type="match status" value="1"/>
</dbReference>
<gene>
    <name evidence="12" type="ORF">JOF55_002686</name>
</gene>
<dbReference type="EMBL" id="JAVDXW010000001">
    <property type="protein sequence ID" value="MDR7302505.1"/>
    <property type="molecule type" value="Genomic_DNA"/>
</dbReference>
<dbReference type="GO" id="GO:0005524">
    <property type="term" value="F:ATP binding"/>
    <property type="evidence" value="ECO:0007669"/>
    <property type="project" value="UniProtKB-KW"/>
</dbReference>
<evidence type="ECO:0000256" key="4">
    <source>
        <dbReference type="ARBA" id="ARBA00022692"/>
    </source>
</evidence>
<evidence type="ECO:0000256" key="8">
    <source>
        <dbReference type="ARBA" id="ARBA00022989"/>
    </source>
</evidence>